<feature type="transmembrane region" description="Helical" evidence="8">
    <location>
        <begin position="323"/>
        <end position="343"/>
    </location>
</feature>
<dbReference type="GO" id="GO:0000139">
    <property type="term" value="C:Golgi membrane"/>
    <property type="evidence" value="ECO:0007669"/>
    <property type="project" value="EnsemblPlants"/>
</dbReference>
<sequence length="532" mass="60349">MVRSLLVSLKRLRIYSAFLASKLLSFPKLAQQTMKYSYQFIRQSNPLFVQIIYFTSISFGGYAALKILKSQENPHTLKDLDLLFTSISASTVSSMATVEMEDFSNSQLWMLTILMLISGEVFTSMLGLYFMKAKFDAKGSVNKTGYSFYADVESASSENPGPNSTQGTKVMVPISELRLEDKDRVDHETMKSLGYELMVYLLVTNLGGSLAIYLYLILVPDAQEVLKRKDIGYVIFSIFTAISSIGNCGFTPVNENMVIFQKNTILLLLLIPQILLGNTLFAPCLRFMMWSLEKITTKKEYHFILQHPKAVGYKHLMNGRECVYLMVTVIVFIIMQTILFCSLEWNSNALQEMNSYQKIVGALFQSVNARHAGENIVDLSSLSSSILVLYTIMMYLPSYTSFLPKDNDQDSNEGMKYKRRSRCENWILSQLSYLAIFVLLICITEKEAMATDPLNFNIFSITFEVISAYGNVGFSLGYSCQRLLNHNIHCKDASYGFVGRWSDKGKMILIIVMVFGRIKSLNMHGGRAWKLR</sequence>
<dbReference type="InterPro" id="IPR003445">
    <property type="entry name" value="Cat_transpt"/>
</dbReference>
<reference evidence="9" key="1">
    <citation type="submission" date="2019-03" db="EMBL/GenBank/DDBJ databases">
        <title>WGS assembly of Setaria viridis.</title>
        <authorList>
            <person name="Huang P."/>
            <person name="Jenkins J."/>
            <person name="Grimwood J."/>
            <person name="Barry K."/>
            <person name="Healey A."/>
            <person name="Mamidi S."/>
            <person name="Sreedasyam A."/>
            <person name="Shu S."/>
            <person name="Feldman M."/>
            <person name="Wu J."/>
            <person name="Yu Y."/>
            <person name="Chen C."/>
            <person name="Johnson J."/>
            <person name="Rokhsar D."/>
            <person name="Baxter I."/>
            <person name="Schmutz J."/>
            <person name="Brutnell T."/>
            <person name="Kellogg E."/>
        </authorList>
    </citation>
    <scope>NUCLEOTIDE SEQUENCE [LARGE SCALE GENOMIC DNA]</scope>
</reference>
<feature type="transmembrane region" description="Helical" evidence="8">
    <location>
        <begin position="108"/>
        <end position="130"/>
    </location>
</feature>
<dbReference type="GO" id="GO:0005886">
    <property type="term" value="C:plasma membrane"/>
    <property type="evidence" value="ECO:0007669"/>
    <property type="project" value="TreeGrafter"/>
</dbReference>
<dbReference type="Gramene" id="TKW37738">
    <property type="protein sequence ID" value="TKW37738"/>
    <property type="gene ID" value="SEVIR_1G067600v2"/>
</dbReference>
<dbReference type="GO" id="GO:0015081">
    <property type="term" value="F:sodium ion transmembrane transporter activity"/>
    <property type="evidence" value="ECO:0007669"/>
    <property type="project" value="EnsemblPlants"/>
</dbReference>
<evidence type="ECO:0000256" key="2">
    <source>
        <dbReference type="ARBA" id="ARBA00010864"/>
    </source>
</evidence>
<dbReference type="PANTHER" id="PTHR31064">
    <property type="entry name" value="POTASSIUM TRANSPORT PROTEIN DDB_G0292412-RELATED"/>
    <property type="match status" value="1"/>
</dbReference>
<feature type="transmembrane region" description="Helical" evidence="8">
    <location>
        <begin position="231"/>
        <end position="253"/>
    </location>
</feature>
<keyword evidence="4 8" id="KW-0812">Transmembrane</keyword>
<keyword evidence="10" id="KW-1185">Reference proteome</keyword>
<dbReference type="Pfam" id="PF02386">
    <property type="entry name" value="TrkH"/>
    <property type="match status" value="2"/>
</dbReference>
<name>A0A4U6W5B5_SETVI</name>
<keyword evidence="5 8" id="KW-1133">Transmembrane helix</keyword>
<dbReference type="OMA" id="LFALMMY"/>
<gene>
    <name evidence="9" type="ORF">SEVIR_1G067600v2</name>
</gene>
<dbReference type="PANTHER" id="PTHR31064:SF31">
    <property type="entry name" value="CATION TRANSPORTER HKT1_3"/>
    <property type="match status" value="1"/>
</dbReference>
<evidence type="ECO:0000256" key="4">
    <source>
        <dbReference type="ARBA" id="ARBA00022692"/>
    </source>
</evidence>
<proteinExistence type="inferred from homology"/>
<keyword evidence="7 8" id="KW-0472">Membrane</keyword>
<protein>
    <recommendedName>
        <fullName evidence="11">Cation transporter HKT6</fullName>
    </recommendedName>
</protein>
<evidence type="ECO:0000256" key="1">
    <source>
        <dbReference type="ARBA" id="ARBA00004141"/>
    </source>
</evidence>
<evidence type="ECO:0008006" key="11">
    <source>
        <dbReference type="Google" id="ProtNLM"/>
    </source>
</evidence>
<evidence type="ECO:0000313" key="9">
    <source>
        <dbReference type="EMBL" id="TKW37738.1"/>
    </source>
</evidence>
<evidence type="ECO:0000313" key="10">
    <source>
        <dbReference type="Proteomes" id="UP000298652"/>
    </source>
</evidence>
<feature type="transmembrane region" description="Helical" evidence="8">
    <location>
        <begin position="265"/>
        <end position="289"/>
    </location>
</feature>
<organism evidence="9 10">
    <name type="scientific">Setaria viridis</name>
    <name type="common">Green bristlegrass</name>
    <name type="synonym">Setaria italica subsp. viridis</name>
    <dbReference type="NCBI Taxonomy" id="4556"/>
    <lineage>
        <taxon>Eukaryota</taxon>
        <taxon>Viridiplantae</taxon>
        <taxon>Streptophyta</taxon>
        <taxon>Embryophyta</taxon>
        <taxon>Tracheophyta</taxon>
        <taxon>Spermatophyta</taxon>
        <taxon>Magnoliopsida</taxon>
        <taxon>Liliopsida</taxon>
        <taxon>Poales</taxon>
        <taxon>Poaceae</taxon>
        <taxon>PACMAD clade</taxon>
        <taxon>Panicoideae</taxon>
        <taxon>Panicodae</taxon>
        <taxon>Paniceae</taxon>
        <taxon>Cenchrinae</taxon>
        <taxon>Setaria</taxon>
    </lineage>
</organism>
<dbReference type="GO" id="GO:0005789">
    <property type="term" value="C:endoplasmic reticulum membrane"/>
    <property type="evidence" value="ECO:0007669"/>
    <property type="project" value="EnsemblPlants"/>
</dbReference>
<evidence type="ECO:0000256" key="7">
    <source>
        <dbReference type="ARBA" id="ARBA00023136"/>
    </source>
</evidence>
<keyword evidence="3" id="KW-0813">Transport</keyword>
<feature type="transmembrane region" description="Helical" evidence="8">
    <location>
        <begin position="456"/>
        <end position="478"/>
    </location>
</feature>
<dbReference type="InterPro" id="IPR051143">
    <property type="entry name" value="TrkH_K-transport"/>
</dbReference>
<evidence type="ECO:0000256" key="6">
    <source>
        <dbReference type="ARBA" id="ARBA00023065"/>
    </source>
</evidence>
<evidence type="ECO:0000256" key="8">
    <source>
        <dbReference type="SAM" id="Phobius"/>
    </source>
</evidence>
<feature type="transmembrane region" description="Helical" evidence="8">
    <location>
        <begin position="376"/>
        <end position="396"/>
    </location>
</feature>
<feature type="transmembrane region" description="Helical" evidence="8">
    <location>
        <begin position="426"/>
        <end position="444"/>
    </location>
</feature>
<comment type="similarity">
    <text evidence="2">Belongs to the TrkH potassium transport family. HKT (TC 2.A.38.3) subfamily.</text>
</comment>
<feature type="transmembrane region" description="Helical" evidence="8">
    <location>
        <begin position="197"/>
        <end position="219"/>
    </location>
</feature>
<dbReference type="Proteomes" id="UP000298652">
    <property type="component" value="Chromosome 1"/>
</dbReference>
<comment type="subcellular location">
    <subcellularLocation>
        <location evidence="1">Membrane</location>
        <topology evidence="1">Multi-pass membrane protein</topology>
    </subcellularLocation>
</comment>
<keyword evidence="6" id="KW-0406">Ion transport</keyword>
<evidence type="ECO:0000256" key="5">
    <source>
        <dbReference type="ARBA" id="ARBA00022989"/>
    </source>
</evidence>
<evidence type="ECO:0000256" key="3">
    <source>
        <dbReference type="ARBA" id="ARBA00022448"/>
    </source>
</evidence>
<feature type="transmembrane region" description="Helical" evidence="8">
    <location>
        <begin position="50"/>
        <end position="68"/>
    </location>
</feature>
<dbReference type="EMBL" id="CM016552">
    <property type="protein sequence ID" value="TKW37738.1"/>
    <property type="molecule type" value="Genomic_DNA"/>
</dbReference>
<dbReference type="AlphaFoldDB" id="A0A4U6W5B5"/>
<accession>A0A4U6W5B5</accession>